<dbReference type="Proteomes" id="UP000033140">
    <property type="component" value="Unassembled WGS sequence"/>
</dbReference>
<name>A0A0E9N8Y7_SAICN</name>
<accession>A0A0E9N8Y7</accession>
<comment type="caution">
    <text evidence="1">The sequence shown here is derived from an EMBL/GenBank/DDBJ whole genome shotgun (WGS) entry which is preliminary data.</text>
</comment>
<dbReference type="AlphaFoldDB" id="A0A0E9N8Y7"/>
<dbReference type="EMBL" id="BACD03000003">
    <property type="protein sequence ID" value="GAO46284.1"/>
    <property type="molecule type" value="Genomic_DNA"/>
</dbReference>
<gene>
    <name evidence="1" type="ORF">G7K_0517-t1</name>
</gene>
<reference evidence="1 2" key="3">
    <citation type="journal article" date="2015" name="Genome Announc.">
        <title>Draft Genome Sequence of the Archiascomycetous Yeast Saitoella complicata.</title>
        <authorList>
            <person name="Yamauchi K."/>
            <person name="Kondo S."/>
            <person name="Hamamoto M."/>
            <person name="Takahashi Y."/>
            <person name="Ogura Y."/>
            <person name="Hayashi T."/>
            <person name="Nishida H."/>
        </authorList>
    </citation>
    <scope>NUCLEOTIDE SEQUENCE [LARGE SCALE GENOMIC DNA]</scope>
    <source>
        <strain evidence="1 2">NRRL Y-17804</strain>
    </source>
</reference>
<reference evidence="1 2" key="2">
    <citation type="journal article" date="2014" name="J. Gen. Appl. Microbiol.">
        <title>The early diverging ascomycetous budding yeast Saitoella complicata has three histone deacetylases belonging to the Clr6, Hos2, and Rpd3 lineages.</title>
        <authorList>
            <person name="Nishida H."/>
            <person name="Matsumoto T."/>
            <person name="Kondo S."/>
            <person name="Hamamoto M."/>
            <person name="Yoshikawa H."/>
        </authorList>
    </citation>
    <scope>NUCLEOTIDE SEQUENCE [LARGE SCALE GENOMIC DNA]</scope>
    <source>
        <strain evidence="1 2">NRRL Y-17804</strain>
    </source>
</reference>
<sequence length="173" mass="19890">MSYIPEYGALTGLKHWEVQRISLTREKEDPGPQRYSLHNAKPNNQNRAFVPFLLLRITQIREVHLVSHLIRRQVVHPLHNLCLRLALRPVPVLARLLRLQTRSDLVGRHERLVLINDRTTKQTLQNADNRHDETGTNLQQGKLAGVTTPSLRLGILFRRPRITAGEMVEPTGM</sequence>
<proteinExistence type="predicted"/>
<evidence type="ECO:0000313" key="2">
    <source>
        <dbReference type="Proteomes" id="UP000033140"/>
    </source>
</evidence>
<reference evidence="1 2" key="1">
    <citation type="journal article" date="2011" name="J. Gen. Appl. Microbiol.">
        <title>Draft genome sequencing of the enigmatic yeast Saitoella complicata.</title>
        <authorList>
            <person name="Nishida H."/>
            <person name="Hamamoto M."/>
            <person name="Sugiyama J."/>
        </authorList>
    </citation>
    <scope>NUCLEOTIDE SEQUENCE [LARGE SCALE GENOMIC DNA]</scope>
    <source>
        <strain evidence="1 2">NRRL Y-17804</strain>
    </source>
</reference>
<keyword evidence="2" id="KW-1185">Reference proteome</keyword>
<organism evidence="1 2">
    <name type="scientific">Saitoella complicata (strain BCRC 22490 / CBS 7301 / JCM 7358 / NBRC 10748 / NRRL Y-17804)</name>
    <dbReference type="NCBI Taxonomy" id="698492"/>
    <lineage>
        <taxon>Eukaryota</taxon>
        <taxon>Fungi</taxon>
        <taxon>Dikarya</taxon>
        <taxon>Ascomycota</taxon>
        <taxon>Taphrinomycotina</taxon>
        <taxon>Taphrinomycotina incertae sedis</taxon>
        <taxon>Saitoella</taxon>
    </lineage>
</organism>
<protein>
    <submittedName>
        <fullName evidence="1">Uncharacterized protein</fullName>
    </submittedName>
</protein>
<evidence type="ECO:0000313" key="1">
    <source>
        <dbReference type="EMBL" id="GAO46284.1"/>
    </source>
</evidence>